<comment type="subcellular location">
    <subcellularLocation>
        <location evidence="1">Cell membrane</location>
        <topology evidence="1">Multi-pass membrane protein</topology>
    </subcellularLocation>
    <subcellularLocation>
        <location evidence="10">Membrane</location>
        <topology evidence="10">Multi-pass membrane protein</topology>
    </subcellularLocation>
</comment>
<feature type="transmembrane region" description="Helical" evidence="10">
    <location>
        <begin position="187"/>
        <end position="209"/>
    </location>
</feature>
<evidence type="ECO:0000256" key="2">
    <source>
        <dbReference type="ARBA" id="ARBA00008440"/>
    </source>
</evidence>
<proteinExistence type="inferred from homology"/>
<evidence type="ECO:0000256" key="1">
    <source>
        <dbReference type="ARBA" id="ARBA00004651"/>
    </source>
</evidence>
<dbReference type="PANTHER" id="PTHR30540">
    <property type="entry name" value="OSMOTIC STRESS POTASSIUM TRANSPORTER"/>
    <property type="match status" value="1"/>
</dbReference>
<comment type="caution">
    <text evidence="13">The sequence shown here is derived from an EMBL/GenBank/DDBJ whole genome shotgun (WGS) entry which is preliminary data.</text>
</comment>
<feature type="domain" description="K+ potassium transporter integral membrane" evidence="11">
    <location>
        <begin position="66"/>
        <end position="568"/>
    </location>
</feature>
<feature type="transmembrane region" description="Helical" evidence="10">
    <location>
        <begin position="275"/>
        <end position="295"/>
    </location>
</feature>
<feature type="transmembrane region" description="Helical" evidence="10">
    <location>
        <begin position="474"/>
        <end position="494"/>
    </location>
</feature>
<comment type="function">
    <text evidence="10">Potassium transporter.</text>
</comment>
<name>A0AAW2DMM8_9ROSI</name>
<dbReference type="Proteomes" id="UP001459277">
    <property type="component" value="Unassembled WGS sequence"/>
</dbReference>
<keyword evidence="6 10" id="KW-0630">Potassium</keyword>
<dbReference type="Pfam" id="PF02705">
    <property type="entry name" value="K_trans"/>
    <property type="match status" value="1"/>
</dbReference>
<feature type="transmembrane region" description="Helical" evidence="10">
    <location>
        <begin position="501"/>
        <end position="524"/>
    </location>
</feature>
<dbReference type="InterPro" id="IPR053952">
    <property type="entry name" value="K_trans_C"/>
</dbReference>
<dbReference type="AlphaFoldDB" id="A0AAW2DMM8"/>
<protein>
    <recommendedName>
        <fullName evidence="10">Potassium transporter</fullName>
    </recommendedName>
</protein>
<keyword evidence="9 10" id="KW-0472">Membrane</keyword>
<keyword evidence="5 10" id="KW-0812">Transmembrane</keyword>
<evidence type="ECO:0000256" key="5">
    <source>
        <dbReference type="ARBA" id="ARBA00022692"/>
    </source>
</evidence>
<accession>A0AAW2DMM8</accession>
<keyword evidence="8 10" id="KW-0406">Ion transport</keyword>
<evidence type="ECO:0000256" key="10">
    <source>
        <dbReference type="RuleBase" id="RU321113"/>
    </source>
</evidence>
<evidence type="ECO:0000256" key="9">
    <source>
        <dbReference type="ARBA" id="ARBA00023136"/>
    </source>
</evidence>
<feature type="transmembrane region" description="Helical" evidence="10">
    <location>
        <begin position="392"/>
        <end position="412"/>
    </location>
</feature>
<dbReference type="GO" id="GO:0005886">
    <property type="term" value="C:plasma membrane"/>
    <property type="evidence" value="ECO:0007669"/>
    <property type="project" value="UniProtKB-SubCell"/>
</dbReference>
<evidence type="ECO:0000259" key="11">
    <source>
        <dbReference type="Pfam" id="PF02705"/>
    </source>
</evidence>
<feature type="domain" description="K+ potassium transporter C-terminal" evidence="12">
    <location>
        <begin position="582"/>
        <end position="800"/>
    </location>
</feature>
<feature type="transmembrane region" description="Helical" evidence="10">
    <location>
        <begin position="449"/>
        <end position="468"/>
    </location>
</feature>
<dbReference type="PANTHER" id="PTHR30540:SF87">
    <property type="entry name" value="POTASSIUM TRANSPORTER"/>
    <property type="match status" value="1"/>
</dbReference>
<feature type="transmembrane region" description="Helical" evidence="10">
    <location>
        <begin position="244"/>
        <end position="263"/>
    </location>
</feature>
<feature type="transmembrane region" description="Helical" evidence="10">
    <location>
        <begin position="352"/>
        <end position="372"/>
    </location>
</feature>
<evidence type="ECO:0000313" key="14">
    <source>
        <dbReference type="Proteomes" id="UP001459277"/>
    </source>
</evidence>
<keyword evidence="7 10" id="KW-1133">Transmembrane helix</keyword>
<dbReference type="GO" id="GO:0015079">
    <property type="term" value="F:potassium ion transmembrane transporter activity"/>
    <property type="evidence" value="ECO:0007669"/>
    <property type="project" value="UniProtKB-UniRule"/>
</dbReference>
<evidence type="ECO:0000259" key="12">
    <source>
        <dbReference type="Pfam" id="PF22776"/>
    </source>
</evidence>
<evidence type="ECO:0000256" key="6">
    <source>
        <dbReference type="ARBA" id="ARBA00022958"/>
    </source>
</evidence>
<keyword evidence="3" id="KW-0813">Transport</keyword>
<dbReference type="EMBL" id="JAZDWU010000002">
    <property type="protein sequence ID" value="KAL0010779.1"/>
    <property type="molecule type" value="Genomic_DNA"/>
</dbReference>
<dbReference type="InterPro" id="IPR003855">
    <property type="entry name" value="K+_transporter"/>
</dbReference>
<evidence type="ECO:0000256" key="8">
    <source>
        <dbReference type="ARBA" id="ARBA00023065"/>
    </source>
</evidence>
<evidence type="ECO:0000256" key="3">
    <source>
        <dbReference type="ARBA" id="ARBA00022448"/>
    </source>
</evidence>
<evidence type="ECO:0000256" key="7">
    <source>
        <dbReference type="ARBA" id="ARBA00022989"/>
    </source>
</evidence>
<dbReference type="Pfam" id="PF22776">
    <property type="entry name" value="K_trans_C"/>
    <property type="match status" value="1"/>
</dbReference>
<dbReference type="NCBIfam" id="TIGR00794">
    <property type="entry name" value="kup"/>
    <property type="match status" value="1"/>
</dbReference>
<keyword evidence="4 10" id="KW-0633">Potassium transport</keyword>
<feature type="transmembrane region" description="Helical" evidence="10">
    <location>
        <begin position="221"/>
        <end position="238"/>
    </location>
</feature>
<comment type="similarity">
    <text evidence="2 10">Belongs to the HAK/KUP transporter (TC 2.A.72.3) family.</text>
</comment>
<feature type="transmembrane region" description="Helical" evidence="10">
    <location>
        <begin position="321"/>
        <end position="340"/>
    </location>
</feature>
<evidence type="ECO:0000313" key="13">
    <source>
        <dbReference type="EMBL" id="KAL0010779.1"/>
    </source>
</evidence>
<evidence type="ECO:0000256" key="4">
    <source>
        <dbReference type="ARBA" id="ARBA00022538"/>
    </source>
</evidence>
<dbReference type="InterPro" id="IPR053951">
    <property type="entry name" value="K_trans_N"/>
</dbReference>
<gene>
    <name evidence="13" type="ORF">SO802_005887</name>
</gene>
<sequence>MSGNEEEENVINEVWQQEVIKELKEKKVSSQKLRVYESDMEESDGISDHHNGHNSKDLKWPVILNLAFQSIGVVYGDIGTSPLYVYASTFTDGIKHNDDILGVLSLIYYTLTLIPLIKYVFIVLRANDNGEGGTFALYSLICRYAKVSLIPNQQVEDHDVSNYRLQLPNRRQKRASWLMSKLEKSNFAKSFLLFATMLGTSMVIGDGVLTPCISEKKITSLPCSIYVVTVLSAVGGLQEATSKITDDLIVWISVAILILLFLIQRFGTDKVGYTFSPILCVWFVLIFGIGIYNILKFDPSVVKAVNPMYIIEYFRRNKKEAWISLGGVVLCTTGCEALFADLGHFTVRSIQISMCCLTYPAIVLAYTGQAAFLRKNNELVGSVFYSSIPKAMYWPMFVVAVLAAIIASQAMISATFSIIQQSLSLGCFPRVKIIHTSAKYEGQVYIPEINYLLMLACVGVTLGFRTTAKIGNAYGIAVVFVMTLTSSFLVLIMIMIWKIHIIFAISYIVIIGALELLFLTSVLYKFDQGGYLSLVFAAVLITIMFVWNNVFRGKYYYELEHKVSSNKLKEILDDTKFCRISRLALFYSELVHGIPPIFKHYAANVPALHSVLIFVSIKTLPISKVPVEERFLFRRVEPKDLNVFRCVVRYGYTDVRNEQEPFEKILVERLKEFISDDFWLSQRMLNNGEEDGEVNDEMKQVEEIIEEEALSDNEDVKEVEEVKGREVVKREIGEVDKAWNSGVVHLIGEGEVVASKGASIGKRILIDYVYNFLTRNLRQSNEVFDIPHKRMLKVGMIYEL</sequence>
<feature type="transmembrane region" description="Helical" evidence="10">
    <location>
        <begin position="530"/>
        <end position="551"/>
    </location>
</feature>
<keyword evidence="14" id="KW-1185">Reference proteome</keyword>
<reference evidence="13 14" key="1">
    <citation type="submission" date="2024-01" db="EMBL/GenBank/DDBJ databases">
        <title>A telomere-to-telomere, gap-free genome of sweet tea (Lithocarpus litseifolius).</title>
        <authorList>
            <person name="Zhou J."/>
        </authorList>
    </citation>
    <scope>NUCLEOTIDE SEQUENCE [LARGE SCALE GENOMIC DNA]</scope>
    <source>
        <strain evidence="13">Zhou-2022a</strain>
        <tissue evidence="13">Leaf</tissue>
    </source>
</reference>
<organism evidence="13 14">
    <name type="scientific">Lithocarpus litseifolius</name>
    <dbReference type="NCBI Taxonomy" id="425828"/>
    <lineage>
        <taxon>Eukaryota</taxon>
        <taxon>Viridiplantae</taxon>
        <taxon>Streptophyta</taxon>
        <taxon>Embryophyta</taxon>
        <taxon>Tracheophyta</taxon>
        <taxon>Spermatophyta</taxon>
        <taxon>Magnoliopsida</taxon>
        <taxon>eudicotyledons</taxon>
        <taxon>Gunneridae</taxon>
        <taxon>Pentapetalae</taxon>
        <taxon>rosids</taxon>
        <taxon>fabids</taxon>
        <taxon>Fagales</taxon>
        <taxon>Fagaceae</taxon>
        <taxon>Lithocarpus</taxon>
    </lineage>
</organism>
<feature type="transmembrane region" description="Helical" evidence="10">
    <location>
        <begin position="100"/>
        <end position="122"/>
    </location>
</feature>